<dbReference type="PROSITE" id="PS50172">
    <property type="entry name" value="BRCT"/>
    <property type="match status" value="3"/>
</dbReference>
<feature type="region of interest" description="Disordered" evidence="2">
    <location>
        <begin position="651"/>
        <end position="675"/>
    </location>
</feature>
<dbReference type="CDD" id="cd18433">
    <property type="entry name" value="BRCT_Rad4_rpt3"/>
    <property type="match status" value="1"/>
</dbReference>
<dbReference type="GO" id="GO:0016301">
    <property type="term" value="F:kinase activity"/>
    <property type="evidence" value="ECO:0007669"/>
    <property type="project" value="UniProtKB-KW"/>
</dbReference>
<dbReference type="Proteomes" id="UP000501346">
    <property type="component" value="Chromosome ScX-SeX"/>
</dbReference>
<dbReference type="Pfam" id="PF00533">
    <property type="entry name" value="BRCT"/>
    <property type="match status" value="2"/>
</dbReference>
<feature type="domain" description="BRCT" evidence="3">
    <location>
        <begin position="190"/>
        <end position="220"/>
    </location>
</feature>
<evidence type="ECO:0000259" key="3">
    <source>
        <dbReference type="PROSITE" id="PS50172"/>
    </source>
</evidence>
<keyword evidence="4" id="KW-0808">Transferase</keyword>
<dbReference type="GO" id="GO:0006270">
    <property type="term" value="P:DNA replication initiation"/>
    <property type="evidence" value="ECO:0007669"/>
    <property type="project" value="TreeGrafter"/>
</dbReference>
<keyword evidence="1" id="KW-0677">Repeat</keyword>
<gene>
    <name evidence="4" type="primary">DPB11_1</name>
    <name evidence="4" type="ORF">GRS66_002700</name>
</gene>
<dbReference type="SMART" id="SM00292">
    <property type="entry name" value="BRCT"/>
    <property type="match status" value="3"/>
</dbReference>
<dbReference type="GO" id="GO:0033314">
    <property type="term" value="P:mitotic DNA replication checkpoint signaling"/>
    <property type="evidence" value="ECO:0007669"/>
    <property type="project" value="TreeGrafter"/>
</dbReference>
<dbReference type="OrthoDB" id="251770at2759"/>
<dbReference type="PANTHER" id="PTHR13561">
    <property type="entry name" value="DNA REPLICATION REGULATOR DPB11-RELATED"/>
    <property type="match status" value="1"/>
</dbReference>
<organism evidence="4 5">
    <name type="scientific">Saccharomyces pastorianus</name>
    <name type="common">Lager yeast</name>
    <name type="synonym">Saccharomyces cerevisiae x Saccharomyces eubayanus</name>
    <dbReference type="NCBI Taxonomy" id="27292"/>
    <lineage>
        <taxon>Eukaryota</taxon>
        <taxon>Fungi</taxon>
        <taxon>Dikarya</taxon>
        <taxon>Ascomycota</taxon>
        <taxon>Saccharomycotina</taxon>
        <taxon>Saccharomycetes</taxon>
        <taxon>Saccharomycetales</taxon>
        <taxon>Saccharomycetaceae</taxon>
        <taxon>Saccharomyces</taxon>
    </lineage>
</organism>
<feature type="domain" description="BRCT" evidence="3">
    <location>
        <begin position="1"/>
        <end position="82"/>
    </location>
</feature>
<dbReference type="Pfam" id="PF16589">
    <property type="entry name" value="BRCT_2"/>
    <property type="match status" value="1"/>
</dbReference>
<dbReference type="GO" id="GO:0007095">
    <property type="term" value="P:mitotic G2 DNA damage checkpoint signaling"/>
    <property type="evidence" value="ECO:0007669"/>
    <property type="project" value="TreeGrafter"/>
</dbReference>
<protein>
    <submittedName>
        <fullName evidence="4">Protein kinase activating protein dpb11</fullName>
    </submittedName>
</protein>
<evidence type="ECO:0000256" key="2">
    <source>
        <dbReference type="SAM" id="MobiDB-lite"/>
    </source>
</evidence>
<reference evidence="4 5" key="1">
    <citation type="journal article" date="2019" name="BMC Genomics">
        <title>Chromosome level assembly and comparative genome analysis confirm lager-brewing yeasts originated from a single hybridization.</title>
        <authorList>
            <person name="Salazar A.N."/>
            <person name="Gorter de Vries A.R."/>
            <person name="van den Broek M."/>
            <person name="Brouwers N."/>
            <person name="de la Torre Cortes P."/>
            <person name="Kuijpers N.G.A."/>
            <person name="Daran J.G."/>
            <person name="Abeel T."/>
        </authorList>
    </citation>
    <scope>NUCLEOTIDE SEQUENCE [LARGE SCALE GENOMIC DNA]</scope>
    <source>
        <strain evidence="4 5">CBS 1483</strain>
    </source>
</reference>
<name>A0A6C1DUT5_SACPS</name>
<keyword evidence="5" id="KW-1185">Reference proteome</keyword>
<accession>A0A6C1DUT5</accession>
<dbReference type="EMBL" id="CP048991">
    <property type="protein sequence ID" value="QID80380.1"/>
    <property type="molecule type" value="Genomic_DNA"/>
</dbReference>
<feature type="region of interest" description="Disordered" evidence="2">
    <location>
        <begin position="710"/>
        <end position="764"/>
    </location>
</feature>
<feature type="domain" description="BRCT" evidence="3">
    <location>
        <begin position="322"/>
        <end position="411"/>
    </location>
</feature>
<dbReference type="FunFam" id="3.40.50.10190:FF:000100">
    <property type="entry name" value="DNA polymerase II complex"/>
    <property type="match status" value="1"/>
</dbReference>
<feature type="compositionally biased region" description="Basic and acidic residues" evidence="2">
    <location>
        <begin position="739"/>
        <end position="751"/>
    </location>
</feature>
<sequence>MKPFQGITFCPTAINNEILAKKISKKIIKLGGIFSKDLTRQVNVLVVGSTTNTNKFKFAVKHRFDIIFIDIQAIDDIYQLWLSGENILPNSNTATMTGSTYEMLKILYRRFSFKYLHNFNIFIGRITDTNITSIDSLVRSIKKLGCSSYNYQNFVIKDTSSHNDDDDQGQNGQISIFVTDTLLGARVNAAIEQNIPIVHFKWILDCQKRSALLPYDPYYLLPNIKDLPYDSIGSNSCDCWDKINTTFPTNIDAQSSLQRQQSSSTLTPSLPKTSSLLNKFKPKGEKIWDKAMSLQQHSKTNFSVLGQSPLSINNKQEDLSDSSTLIFKNCAFIIHHIFPGNHRSILTKIVVQNGGKIETSYLSGIYDHSYYIIPSNKALDSFNDLPEIIDDNDGIVTEFFIERCLYYQKLLHPIDLWSKPFLSTIEFQVSSSSKLLHHEFSSSPFLNVTITGFSGVELLHLTKVLNLLKPMGINYVEYLNKSTDILLINLAALPSIPKTHPLWSNEFSDLFTQFYINNNNDDPGDNNRNDFQNNSILRNSMKRKIEYIKKFHSIPVVTPAFIFKLLSAASGENNEIFLNNIKWCIICPRGHKDDFKCKIKKPYYTSISSEKKYQNNDPKIDKTILLKRNNSSLSEHSMKDTKNELLQKIRETDSGRKKRSVSSSIMDVSSERQMPDTKRIKLESLPKNFVPKQIKRTTSWGTIMSENVPTEQPTAISNPEEIPRTEEVSHTQVTYGSIQDKKRTASLEKPMRRQTRNQTKELDS</sequence>
<proteinExistence type="predicted"/>
<dbReference type="AlphaFoldDB" id="A0A6C1DUT5"/>
<dbReference type="InterPro" id="IPR036420">
    <property type="entry name" value="BRCT_dom_sf"/>
</dbReference>
<evidence type="ECO:0000256" key="1">
    <source>
        <dbReference type="ARBA" id="ARBA00022737"/>
    </source>
</evidence>
<dbReference type="SUPFAM" id="SSF52113">
    <property type="entry name" value="BRCT domain"/>
    <property type="match status" value="4"/>
</dbReference>
<evidence type="ECO:0000313" key="5">
    <source>
        <dbReference type="Proteomes" id="UP000501346"/>
    </source>
</evidence>
<dbReference type="Gene3D" id="3.40.50.10190">
    <property type="entry name" value="BRCT domain"/>
    <property type="match status" value="4"/>
</dbReference>
<dbReference type="PANTHER" id="PTHR13561:SF20">
    <property type="entry name" value="DNA TOPOISOMERASE 2-BINDING PROTEIN 1"/>
    <property type="match status" value="1"/>
</dbReference>
<dbReference type="InterPro" id="IPR001357">
    <property type="entry name" value="BRCT_dom"/>
</dbReference>
<keyword evidence="4" id="KW-0418">Kinase</keyword>
<evidence type="ECO:0000313" key="4">
    <source>
        <dbReference type="EMBL" id="QID80380.1"/>
    </source>
</evidence>